<keyword evidence="3" id="KW-0547">Nucleotide-binding</keyword>
<dbReference type="Pfam" id="PF07714">
    <property type="entry name" value="PK_Tyr_Ser-Thr"/>
    <property type="match status" value="1"/>
</dbReference>
<feature type="non-terminal residue" evidence="8">
    <location>
        <position position="479"/>
    </location>
</feature>
<dbReference type="GO" id="GO:0004383">
    <property type="term" value="F:guanylate cyclase activity"/>
    <property type="evidence" value="ECO:0007669"/>
    <property type="project" value="UniProtKB-EC"/>
</dbReference>
<keyword evidence="4" id="KW-0456">Lyase</keyword>
<dbReference type="AlphaFoldDB" id="A0AA36CYP4"/>
<dbReference type="EC" id="4.6.1.2" evidence="2"/>
<evidence type="ECO:0000313" key="8">
    <source>
        <dbReference type="EMBL" id="CAJ0577837.1"/>
    </source>
</evidence>
<dbReference type="GO" id="GO:0004672">
    <property type="term" value="F:protein kinase activity"/>
    <property type="evidence" value="ECO:0007669"/>
    <property type="project" value="InterPro"/>
</dbReference>
<evidence type="ECO:0000256" key="4">
    <source>
        <dbReference type="ARBA" id="ARBA00023239"/>
    </source>
</evidence>
<dbReference type="GO" id="GO:0001653">
    <property type="term" value="F:peptide receptor activity"/>
    <property type="evidence" value="ECO:0007669"/>
    <property type="project" value="TreeGrafter"/>
</dbReference>
<comment type="catalytic activity">
    <reaction evidence="1">
        <text>GTP = 3',5'-cyclic GMP + diphosphate</text>
        <dbReference type="Rhea" id="RHEA:13665"/>
        <dbReference type="ChEBI" id="CHEBI:33019"/>
        <dbReference type="ChEBI" id="CHEBI:37565"/>
        <dbReference type="ChEBI" id="CHEBI:57746"/>
        <dbReference type="EC" id="4.6.1.2"/>
    </reaction>
</comment>
<dbReference type="InterPro" id="IPR011009">
    <property type="entry name" value="Kinase-like_dom_sf"/>
</dbReference>
<evidence type="ECO:0000259" key="7">
    <source>
        <dbReference type="PROSITE" id="PS50011"/>
    </source>
</evidence>
<dbReference type="EMBL" id="CATQJA010002652">
    <property type="protein sequence ID" value="CAJ0577837.1"/>
    <property type="molecule type" value="Genomic_DNA"/>
</dbReference>
<dbReference type="PANTHER" id="PTHR11920">
    <property type="entry name" value="GUANYLYL CYCLASE"/>
    <property type="match status" value="1"/>
</dbReference>
<feature type="transmembrane region" description="Helical" evidence="6">
    <location>
        <begin position="219"/>
        <end position="242"/>
    </location>
</feature>
<evidence type="ECO:0000256" key="1">
    <source>
        <dbReference type="ARBA" id="ARBA00001436"/>
    </source>
</evidence>
<accession>A0AA36CYP4</accession>
<dbReference type="GO" id="GO:0005524">
    <property type="term" value="F:ATP binding"/>
    <property type="evidence" value="ECO:0007669"/>
    <property type="project" value="InterPro"/>
</dbReference>
<dbReference type="GO" id="GO:0005886">
    <property type="term" value="C:plasma membrane"/>
    <property type="evidence" value="ECO:0007669"/>
    <property type="project" value="TreeGrafter"/>
</dbReference>
<evidence type="ECO:0000256" key="2">
    <source>
        <dbReference type="ARBA" id="ARBA00012202"/>
    </source>
</evidence>
<dbReference type="InterPro" id="IPR000719">
    <property type="entry name" value="Prot_kinase_dom"/>
</dbReference>
<evidence type="ECO:0000256" key="5">
    <source>
        <dbReference type="ARBA" id="ARBA00023293"/>
    </source>
</evidence>
<dbReference type="InterPro" id="IPR001245">
    <property type="entry name" value="Ser-Thr/Tyr_kinase_cat_dom"/>
</dbReference>
<keyword evidence="6" id="KW-1133">Transmembrane helix</keyword>
<sequence>MRIVEPPVTTSTAASITTTTPGCATCTDTTQTAPATGVTDQGYYSFATNAAGCSTATNNCPADGNLRLVTDQGVITIPPTAAESQELTCTGGNYQTVYQGMTYTVTEDICYTMPCASCPTPIVAAGITVTTTYDETSFCKRAQFSGCANGYKVPNNAGTIFTNINDNIPCVDYSAANAGGRWYTNLNDNANQPGNSGRGWDSHTVNMLWGWLTIKGCDYTLIIVCAAATLALISAVISAFLLKRHCESRALNNMPWRIFRDDMRIVNEDEVKSMLSLGSQRTKLSNMGSSMVKHHAIIGVYTHATYHMYQQNKQIKFGRQDLVLLMRMKQAVHDNLNPFLGMTFNEKNELLLLWKFCSRGTLQDLIYNENFVPDGKFHGAFVRDITLGLEYLHTSNIGFHGSLTTWSTLIDRNWLVMLTDYGINDAISRWEKHGSIELETLKDGEEKSGAWQKMGALYVAPDIRMQNDKIKTRNDVWIR</sequence>
<keyword evidence="9" id="KW-1185">Reference proteome</keyword>
<name>A0AA36CYP4_9BILA</name>
<comment type="caution">
    <text evidence="8">The sequence shown here is derived from an EMBL/GenBank/DDBJ whole genome shotgun (WGS) entry which is preliminary data.</text>
</comment>
<keyword evidence="5" id="KW-0141">cGMP biosynthesis</keyword>
<dbReference type="PROSITE" id="PS50011">
    <property type="entry name" value="PROTEIN_KINASE_DOM"/>
    <property type="match status" value="1"/>
</dbReference>
<evidence type="ECO:0000256" key="3">
    <source>
        <dbReference type="ARBA" id="ARBA00022741"/>
    </source>
</evidence>
<keyword evidence="6" id="KW-0472">Membrane</keyword>
<dbReference type="SUPFAM" id="SSF56112">
    <property type="entry name" value="Protein kinase-like (PK-like)"/>
    <property type="match status" value="1"/>
</dbReference>
<protein>
    <recommendedName>
        <fullName evidence="2">guanylate cyclase</fullName>
        <ecNumber evidence="2">4.6.1.2</ecNumber>
    </recommendedName>
</protein>
<dbReference type="GO" id="GO:0004016">
    <property type="term" value="F:adenylate cyclase activity"/>
    <property type="evidence" value="ECO:0007669"/>
    <property type="project" value="TreeGrafter"/>
</dbReference>
<dbReference type="Gene3D" id="1.10.510.10">
    <property type="entry name" value="Transferase(Phosphotransferase) domain 1"/>
    <property type="match status" value="1"/>
</dbReference>
<dbReference type="InterPro" id="IPR050401">
    <property type="entry name" value="Cyclic_nucleotide_synthase"/>
</dbReference>
<evidence type="ECO:0000256" key="6">
    <source>
        <dbReference type="SAM" id="Phobius"/>
    </source>
</evidence>
<organism evidence="8 9">
    <name type="scientific">Mesorhabditis spiculigera</name>
    <dbReference type="NCBI Taxonomy" id="96644"/>
    <lineage>
        <taxon>Eukaryota</taxon>
        <taxon>Metazoa</taxon>
        <taxon>Ecdysozoa</taxon>
        <taxon>Nematoda</taxon>
        <taxon>Chromadorea</taxon>
        <taxon>Rhabditida</taxon>
        <taxon>Rhabditina</taxon>
        <taxon>Rhabditomorpha</taxon>
        <taxon>Rhabditoidea</taxon>
        <taxon>Rhabditidae</taxon>
        <taxon>Mesorhabditinae</taxon>
        <taxon>Mesorhabditis</taxon>
    </lineage>
</organism>
<keyword evidence="6" id="KW-0812">Transmembrane</keyword>
<dbReference type="GO" id="GO:0007168">
    <property type="term" value="P:receptor guanylyl cyclase signaling pathway"/>
    <property type="evidence" value="ECO:0007669"/>
    <property type="project" value="TreeGrafter"/>
</dbReference>
<proteinExistence type="predicted"/>
<gene>
    <name evidence="8" type="ORF">MSPICULIGERA_LOCUS16102</name>
</gene>
<evidence type="ECO:0000313" key="9">
    <source>
        <dbReference type="Proteomes" id="UP001177023"/>
    </source>
</evidence>
<dbReference type="PANTHER" id="PTHR11920:SF342">
    <property type="entry name" value="RECEPTOR-TYPE GUANYLATE CYCLASE GCY-29"/>
    <property type="match status" value="1"/>
</dbReference>
<feature type="domain" description="Protein kinase" evidence="7">
    <location>
        <begin position="271"/>
        <end position="479"/>
    </location>
</feature>
<reference evidence="8" key="1">
    <citation type="submission" date="2023-06" db="EMBL/GenBank/DDBJ databases">
        <authorList>
            <person name="Delattre M."/>
        </authorList>
    </citation>
    <scope>NUCLEOTIDE SEQUENCE</scope>
    <source>
        <strain evidence="8">AF72</strain>
    </source>
</reference>
<dbReference type="Proteomes" id="UP001177023">
    <property type="component" value="Unassembled WGS sequence"/>
</dbReference>